<proteinExistence type="predicted"/>
<dbReference type="Proteomes" id="UP000585474">
    <property type="component" value="Unassembled WGS sequence"/>
</dbReference>
<dbReference type="EMBL" id="BJWL01000005">
    <property type="protein sequence ID" value="GFY87069.1"/>
    <property type="molecule type" value="Genomic_DNA"/>
</dbReference>
<comment type="caution">
    <text evidence="3">The sequence shown here is derived from an EMBL/GenBank/DDBJ whole genome shotgun (WGS) entry which is preliminary data.</text>
</comment>
<dbReference type="AlphaFoldDB" id="A0A7J0EM58"/>
<dbReference type="InterPro" id="IPR050747">
    <property type="entry name" value="Mitochondrial_chaperone_BCS1"/>
</dbReference>
<organism evidence="3 4">
    <name type="scientific">Actinidia rufa</name>
    <dbReference type="NCBI Taxonomy" id="165716"/>
    <lineage>
        <taxon>Eukaryota</taxon>
        <taxon>Viridiplantae</taxon>
        <taxon>Streptophyta</taxon>
        <taxon>Embryophyta</taxon>
        <taxon>Tracheophyta</taxon>
        <taxon>Spermatophyta</taxon>
        <taxon>Magnoliopsida</taxon>
        <taxon>eudicotyledons</taxon>
        <taxon>Gunneridae</taxon>
        <taxon>Pentapetalae</taxon>
        <taxon>asterids</taxon>
        <taxon>Ericales</taxon>
        <taxon>Actinidiaceae</taxon>
        <taxon>Actinidia</taxon>
    </lineage>
</organism>
<reference evidence="3 4" key="1">
    <citation type="submission" date="2019-07" db="EMBL/GenBank/DDBJ databases">
        <title>De Novo Assembly of kiwifruit Actinidia rufa.</title>
        <authorList>
            <person name="Sugita-Konishi S."/>
            <person name="Sato K."/>
            <person name="Mori E."/>
            <person name="Abe Y."/>
            <person name="Kisaki G."/>
            <person name="Hamano K."/>
            <person name="Suezawa K."/>
            <person name="Otani M."/>
            <person name="Fukuda T."/>
            <person name="Manabe T."/>
            <person name="Gomi K."/>
            <person name="Tabuchi M."/>
            <person name="Akimitsu K."/>
            <person name="Kataoka I."/>
        </authorList>
    </citation>
    <scope>NUCLEOTIDE SEQUENCE [LARGE SCALE GENOMIC DNA]</scope>
    <source>
        <strain evidence="4">cv. Fuchu</strain>
    </source>
</reference>
<dbReference type="GO" id="GO:0016787">
    <property type="term" value="F:hydrolase activity"/>
    <property type="evidence" value="ECO:0007669"/>
    <property type="project" value="UniProtKB-KW"/>
</dbReference>
<name>A0A7J0EM58_9ERIC</name>
<feature type="region of interest" description="Disordered" evidence="1">
    <location>
        <begin position="80"/>
        <end position="102"/>
    </location>
</feature>
<evidence type="ECO:0000259" key="2">
    <source>
        <dbReference type="Pfam" id="PF25568"/>
    </source>
</evidence>
<keyword evidence="4" id="KW-1185">Reference proteome</keyword>
<dbReference type="Pfam" id="PF25568">
    <property type="entry name" value="AAA_lid_At3g28540"/>
    <property type="match status" value="1"/>
</dbReference>
<dbReference type="Gene3D" id="6.10.280.40">
    <property type="match status" value="1"/>
</dbReference>
<protein>
    <submittedName>
        <fullName evidence="3">P-loop containing nucleoside triphosphate hydrolases superfamily protein</fullName>
    </submittedName>
</protein>
<evidence type="ECO:0000313" key="4">
    <source>
        <dbReference type="Proteomes" id="UP000585474"/>
    </source>
</evidence>
<evidence type="ECO:0000313" key="3">
    <source>
        <dbReference type="EMBL" id="GFY87069.1"/>
    </source>
</evidence>
<evidence type="ECO:0000256" key="1">
    <source>
        <dbReference type="SAM" id="MobiDB-lite"/>
    </source>
</evidence>
<dbReference type="PANTHER" id="PTHR23070">
    <property type="entry name" value="BCS1 AAA-TYPE ATPASE"/>
    <property type="match status" value="1"/>
</dbReference>
<sequence length="102" mass="11595">MDRHIEMSYCNFEAFKVLAKNYLDLDSHPLFGAIQNLLEEVDMTPADVAENLMPKTMEEDAGTWLANLIEALEIVKEKAQKKKGEKEVEPIAEKDLEEAAEK</sequence>
<keyword evidence="3" id="KW-0378">Hydrolase</keyword>
<feature type="domain" description="AAA+ ATPase At3g28540-like C-terminal" evidence="2">
    <location>
        <begin position="10"/>
        <end position="83"/>
    </location>
</feature>
<accession>A0A7J0EM58</accession>
<dbReference type="OrthoDB" id="10251412at2759"/>
<dbReference type="InterPro" id="IPR058017">
    <property type="entry name" value="At3g28540-like_C"/>
</dbReference>
<gene>
    <name evidence="3" type="ORF">Acr_05g0007080</name>
</gene>